<name>A0A0E9Y2B5_ANGAN</name>
<accession>A0A0E9Y2B5</accession>
<protein>
    <submittedName>
        <fullName evidence="1">Uncharacterized protein</fullName>
    </submittedName>
</protein>
<reference evidence="1" key="1">
    <citation type="submission" date="2014-11" db="EMBL/GenBank/DDBJ databases">
        <authorList>
            <person name="Amaro Gonzalez C."/>
        </authorList>
    </citation>
    <scope>NUCLEOTIDE SEQUENCE</scope>
</reference>
<organism evidence="1">
    <name type="scientific">Anguilla anguilla</name>
    <name type="common">European freshwater eel</name>
    <name type="synonym">Muraena anguilla</name>
    <dbReference type="NCBI Taxonomy" id="7936"/>
    <lineage>
        <taxon>Eukaryota</taxon>
        <taxon>Metazoa</taxon>
        <taxon>Chordata</taxon>
        <taxon>Craniata</taxon>
        <taxon>Vertebrata</taxon>
        <taxon>Euteleostomi</taxon>
        <taxon>Actinopterygii</taxon>
        <taxon>Neopterygii</taxon>
        <taxon>Teleostei</taxon>
        <taxon>Anguilliformes</taxon>
        <taxon>Anguillidae</taxon>
        <taxon>Anguilla</taxon>
    </lineage>
</organism>
<dbReference type="EMBL" id="GBXM01000364">
    <property type="protein sequence ID" value="JAI08214.1"/>
    <property type="molecule type" value="Transcribed_RNA"/>
</dbReference>
<reference evidence="1" key="2">
    <citation type="journal article" date="2015" name="Fish Shellfish Immunol.">
        <title>Early steps in the European eel (Anguilla anguilla)-Vibrio vulnificus interaction in the gills: Role of the RtxA13 toxin.</title>
        <authorList>
            <person name="Callol A."/>
            <person name="Pajuelo D."/>
            <person name="Ebbesson L."/>
            <person name="Teles M."/>
            <person name="MacKenzie S."/>
            <person name="Amaro C."/>
        </authorList>
    </citation>
    <scope>NUCLEOTIDE SEQUENCE</scope>
</reference>
<sequence length="15" mass="1873">MLRHNTDNFTKHKQC</sequence>
<evidence type="ECO:0000313" key="1">
    <source>
        <dbReference type="EMBL" id="JAI08214.1"/>
    </source>
</evidence>
<proteinExistence type="predicted"/>